<dbReference type="PROSITE" id="PS50404">
    <property type="entry name" value="GST_NTER"/>
    <property type="match status" value="1"/>
</dbReference>
<dbReference type="Pfam" id="PF02798">
    <property type="entry name" value="GST_N"/>
    <property type="match status" value="1"/>
</dbReference>
<feature type="domain" description="GST C-terminal" evidence="3">
    <location>
        <begin position="89"/>
        <end position="201"/>
    </location>
</feature>
<dbReference type="SUPFAM" id="SSF47616">
    <property type="entry name" value="GST C-terminal domain-like"/>
    <property type="match status" value="1"/>
</dbReference>
<feature type="domain" description="GST N-terminal" evidence="2">
    <location>
        <begin position="4"/>
        <end position="83"/>
    </location>
</feature>
<dbReference type="Pfam" id="PF00043">
    <property type="entry name" value="GST_C"/>
    <property type="match status" value="1"/>
</dbReference>
<dbReference type="InterPro" id="IPR036249">
    <property type="entry name" value="Thioredoxin-like_sf"/>
</dbReference>
<dbReference type="InterPro" id="IPR010987">
    <property type="entry name" value="Glutathione-S-Trfase_C-like"/>
</dbReference>
<dbReference type="Proteomes" id="UP001243195">
    <property type="component" value="Unassembled WGS sequence"/>
</dbReference>
<evidence type="ECO:0000256" key="1">
    <source>
        <dbReference type="RuleBase" id="RU003494"/>
    </source>
</evidence>
<dbReference type="RefSeq" id="WP_308955264.1">
    <property type="nucleotide sequence ID" value="NZ_JAVICY010000002.1"/>
</dbReference>
<organism evidence="4 5">
    <name type="scientific">Acinetobacter gerneri</name>
    <dbReference type="NCBI Taxonomy" id="202952"/>
    <lineage>
        <taxon>Bacteria</taxon>
        <taxon>Pseudomonadati</taxon>
        <taxon>Pseudomonadota</taxon>
        <taxon>Gammaproteobacteria</taxon>
        <taxon>Moraxellales</taxon>
        <taxon>Moraxellaceae</taxon>
        <taxon>Acinetobacter</taxon>
    </lineage>
</organism>
<evidence type="ECO:0000313" key="5">
    <source>
        <dbReference type="Proteomes" id="UP001243195"/>
    </source>
</evidence>
<dbReference type="PANTHER" id="PTHR44051:SF2">
    <property type="entry name" value="HYPOTHETICAL GLUTATHIONE S-TRANSFERASE LIKE PROTEIN"/>
    <property type="match status" value="1"/>
</dbReference>
<dbReference type="AlphaFoldDB" id="A0AAW8JE97"/>
<comment type="similarity">
    <text evidence="1">Belongs to the GST superfamily.</text>
</comment>
<comment type="caution">
    <text evidence="4">The sequence shown here is derived from an EMBL/GenBank/DDBJ whole genome shotgun (WGS) entry which is preliminary data.</text>
</comment>
<evidence type="ECO:0000259" key="2">
    <source>
        <dbReference type="PROSITE" id="PS50404"/>
    </source>
</evidence>
<dbReference type="SFLD" id="SFLDS00019">
    <property type="entry name" value="Glutathione_Transferase_(cytos"/>
    <property type="match status" value="1"/>
</dbReference>
<accession>A0AAW8JE97</accession>
<dbReference type="EMBL" id="JAVIDA010000004">
    <property type="protein sequence ID" value="MDQ9070653.1"/>
    <property type="molecule type" value="Genomic_DNA"/>
</dbReference>
<name>A0AAW8JE97_9GAMM</name>
<proteinExistence type="inferred from homology"/>
<dbReference type="PROSITE" id="PS50405">
    <property type="entry name" value="GST_CTER"/>
    <property type="match status" value="1"/>
</dbReference>
<dbReference type="InterPro" id="IPR004045">
    <property type="entry name" value="Glutathione_S-Trfase_N"/>
</dbReference>
<dbReference type="InterPro" id="IPR040079">
    <property type="entry name" value="Glutathione_S-Trfase"/>
</dbReference>
<reference evidence="4" key="1">
    <citation type="submission" date="2023-08" db="EMBL/GenBank/DDBJ databases">
        <title>Emergence of clinically-relevant ST2 carbapenem-resistant Acinetobacter baumannii strains in hospital sewages in Zhejiang, East of China.</title>
        <authorList>
            <person name="Kaichao C."/>
            <person name="Zhang R."/>
        </authorList>
    </citation>
    <scope>NUCLEOTIDE SEQUENCE</scope>
    <source>
        <strain evidence="4">M-SY-60</strain>
    </source>
</reference>
<dbReference type="InterPro" id="IPR004046">
    <property type="entry name" value="GST_C"/>
</dbReference>
<dbReference type="SUPFAM" id="SSF52833">
    <property type="entry name" value="Thioredoxin-like"/>
    <property type="match status" value="1"/>
</dbReference>
<evidence type="ECO:0000313" key="4">
    <source>
        <dbReference type="EMBL" id="MDQ9070653.1"/>
    </source>
</evidence>
<protein>
    <submittedName>
        <fullName evidence="4">Glutathione S-transferase</fullName>
    </submittedName>
</protein>
<gene>
    <name evidence="4" type="ORF">RFH51_04145</name>
</gene>
<evidence type="ECO:0000259" key="3">
    <source>
        <dbReference type="PROSITE" id="PS50405"/>
    </source>
</evidence>
<dbReference type="Gene3D" id="1.20.1050.10">
    <property type="match status" value="1"/>
</dbReference>
<sequence>MPDVNIKLYSTHLSGHGHRVELLLKMLGLDYQFIDTPASIRLTDAFYQLNPMQQIPVLVDGDLVLTDSNAILVYLAKKYAPKSHWLPEDPIGAAQVQKWLSIAAGEVKFGAAVARAIVLFKQKNDLTNAQSIAKRVLLLMQSHLEHRTWLATDHVTIADLACYSYIAHAPEGGISLDEFPAVTAWLNRVEALEHFQAMPRV</sequence>
<dbReference type="InterPro" id="IPR036282">
    <property type="entry name" value="Glutathione-S-Trfase_C_sf"/>
</dbReference>
<dbReference type="PANTHER" id="PTHR44051">
    <property type="entry name" value="GLUTATHIONE S-TRANSFERASE-RELATED"/>
    <property type="match status" value="1"/>
</dbReference>
<dbReference type="SFLD" id="SFLDG01151">
    <property type="entry name" value="Main.2:_Nu-like"/>
    <property type="match status" value="1"/>
</dbReference>
<dbReference type="CDD" id="cd03206">
    <property type="entry name" value="GST_C_7"/>
    <property type="match status" value="1"/>
</dbReference>
<dbReference type="SFLD" id="SFLDG00358">
    <property type="entry name" value="Main_(cytGST)"/>
    <property type="match status" value="1"/>
</dbReference>
<dbReference type="Gene3D" id="3.40.30.10">
    <property type="entry name" value="Glutaredoxin"/>
    <property type="match status" value="1"/>
</dbReference>